<dbReference type="PANTHER" id="PTHR34365:SF7">
    <property type="entry name" value="GLYCINE-RICH DOMAIN-CONTAINING PROTEIN 1"/>
    <property type="match status" value="1"/>
</dbReference>
<dbReference type="Pfam" id="PF07173">
    <property type="entry name" value="GRDP-like"/>
    <property type="match status" value="1"/>
</dbReference>
<name>A0AAD7D8Z5_MYCRO</name>
<dbReference type="PANTHER" id="PTHR34365">
    <property type="entry name" value="ENOLASE (DUF1399)"/>
    <property type="match status" value="1"/>
</dbReference>
<keyword evidence="3" id="KW-1185">Reference proteome</keyword>
<comment type="caution">
    <text evidence="2">The sequence shown here is derived from an EMBL/GenBank/DDBJ whole genome shotgun (WGS) entry which is preliminary data.</text>
</comment>
<protein>
    <submittedName>
        <fullName evidence="2">Uncharacterized protein</fullName>
    </submittedName>
</protein>
<dbReference type="EMBL" id="JARKIE010000110">
    <property type="protein sequence ID" value="KAJ7683221.1"/>
    <property type="molecule type" value="Genomic_DNA"/>
</dbReference>
<proteinExistence type="predicted"/>
<evidence type="ECO:0000313" key="3">
    <source>
        <dbReference type="Proteomes" id="UP001221757"/>
    </source>
</evidence>
<evidence type="ECO:0000256" key="1">
    <source>
        <dbReference type="SAM" id="MobiDB-lite"/>
    </source>
</evidence>
<organism evidence="2 3">
    <name type="scientific">Mycena rosella</name>
    <name type="common">Pink bonnet</name>
    <name type="synonym">Agaricus rosellus</name>
    <dbReference type="NCBI Taxonomy" id="1033263"/>
    <lineage>
        <taxon>Eukaryota</taxon>
        <taxon>Fungi</taxon>
        <taxon>Dikarya</taxon>
        <taxon>Basidiomycota</taxon>
        <taxon>Agaricomycotina</taxon>
        <taxon>Agaricomycetes</taxon>
        <taxon>Agaricomycetidae</taxon>
        <taxon>Agaricales</taxon>
        <taxon>Marasmiineae</taxon>
        <taxon>Mycenaceae</taxon>
        <taxon>Mycena</taxon>
    </lineage>
</organism>
<accession>A0AAD7D8Z5</accession>
<dbReference type="InterPro" id="IPR009836">
    <property type="entry name" value="GRDP-like"/>
</dbReference>
<gene>
    <name evidence="2" type="ORF">B0H17DRAFT_1074432</name>
</gene>
<sequence>MDATPPPSTNAPSGAPEAPPVYSAPGTKPLVSIPQIKNHLALLHAFAELKLKVEDMAELGISHLPSDQEPRWAWFIGLSVERFEKWCKALQPSHSDKALATLLPPVDVLMVWHAYLLNPRWYAEDGDRVEALKGLQCAGDALATSLGSELGELLASEPTKKRIDNWVKMTATPFDPFEAAPQMVTRQIACPKCRSVVCAPYMTESGTGYLQQGFAVRCVSEECSFEITKDTLALRKLASDLTRQDDMGGPVDGLASTVHSLDRKRGRMVETAMLTCFSLQPETLPSDVASIGPDFVMERGDYKLDKLRAILAMEMKGSHNGLIGRIMSAYVDDKLFSVDLVGAVLRQGSFVNKMYGLQWTQSGFFDRAEDEVVLQHAIARYHAFLGLMSSSPAAFFVPTLDIDLAWHTHQLMATKYSKDTVDRVGRFIDHDDKVEESYLASSFDTTCRAWKKRYGVQYTHCGCALPGETIGEKPAGLGTSRRREKIVERNVERGDPTCTVQHDPASLIPVPMYYKSVTAGPAIYQGDIVNGVGSAACGSGCGGGCGGGGCGGGCGGGI</sequence>
<reference evidence="2" key="1">
    <citation type="submission" date="2023-03" db="EMBL/GenBank/DDBJ databases">
        <title>Massive genome expansion in bonnet fungi (Mycena s.s.) driven by repeated elements and novel gene families across ecological guilds.</title>
        <authorList>
            <consortium name="Lawrence Berkeley National Laboratory"/>
            <person name="Harder C.B."/>
            <person name="Miyauchi S."/>
            <person name="Viragh M."/>
            <person name="Kuo A."/>
            <person name="Thoen E."/>
            <person name="Andreopoulos B."/>
            <person name="Lu D."/>
            <person name="Skrede I."/>
            <person name="Drula E."/>
            <person name="Henrissat B."/>
            <person name="Morin E."/>
            <person name="Kohler A."/>
            <person name="Barry K."/>
            <person name="LaButti K."/>
            <person name="Morin E."/>
            <person name="Salamov A."/>
            <person name="Lipzen A."/>
            <person name="Mereny Z."/>
            <person name="Hegedus B."/>
            <person name="Baldrian P."/>
            <person name="Stursova M."/>
            <person name="Weitz H."/>
            <person name="Taylor A."/>
            <person name="Grigoriev I.V."/>
            <person name="Nagy L.G."/>
            <person name="Martin F."/>
            <person name="Kauserud H."/>
        </authorList>
    </citation>
    <scope>NUCLEOTIDE SEQUENCE</scope>
    <source>
        <strain evidence="2">CBHHK067</strain>
    </source>
</reference>
<dbReference type="Proteomes" id="UP001221757">
    <property type="component" value="Unassembled WGS sequence"/>
</dbReference>
<feature type="region of interest" description="Disordered" evidence="1">
    <location>
        <begin position="1"/>
        <end position="21"/>
    </location>
</feature>
<evidence type="ECO:0000313" key="2">
    <source>
        <dbReference type="EMBL" id="KAJ7683221.1"/>
    </source>
</evidence>
<dbReference type="AlphaFoldDB" id="A0AAD7D8Z5"/>